<feature type="domain" description="ArsA HSP20-like" evidence="4">
    <location>
        <begin position="396"/>
        <end position="454"/>
    </location>
</feature>
<dbReference type="InterPro" id="IPR053262">
    <property type="entry name" value="ArsA_ATPase-like"/>
</dbReference>
<dbReference type="EMBL" id="CM035418">
    <property type="protein sequence ID" value="KAH7421068.1"/>
    <property type="molecule type" value="Genomic_DNA"/>
</dbReference>
<proteinExistence type="inferred from homology"/>
<organism evidence="5 6">
    <name type="scientific">Ceratopteris richardii</name>
    <name type="common">Triangle waterfern</name>
    <dbReference type="NCBI Taxonomy" id="49495"/>
    <lineage>
        <taxon>Eukaryota</taxon>
        <taxon>Viridiplantae</taxon>
        <taxon>Streptophyta</taxon>
        <taxon>Embryophyta</taxon>
        <taxon>Tracheophyta</taxon>
        <taxon>Polypodiopsida</taxon>
        <taxon>Polypodiidae</taxon>
        <taxon>Polypodiales</taxon>
        <taxon>Pteridineae</taxon>
        <taxon>Pteridaceae</taxon>
        <taxon>Parkerioideae</taxon>
        <taxon>Ceratopteris</taxon>
    </lineage>
</organism>
<dbReference type="InterPro" id="IPR027417">
    <property type="entry name" value="P-loop_NTPase"/>
</dbReference>
<comment type="similarity">
    <text evidence="1">Belongs to the arsA ATPase family.</text>
</comment>
<dbReference type="InterPro" id="IPR008978">
    <property type="entry name" value="HSP20-like_chaperone"/>
</dbReference>
<dbReference type="AlphaFoldDB" id="A0A8T2TF35"/>
<dbReference type="Pfam" id="PF17886">
    <property type="entry name" value="ArsA_HSP20"/>
    <property type="match status" value="1"/>
</dbReference>
<evidence type="ECO:0000313" key="5">
    <source>
        <dbReference type="EMBL" id="KAH7421068.1"/>
    </source>
</evidence>
<dbReference type="Gene3D" id="3.40.50.300">
    <property type="entry name" value="P-loop containing nucleotide triphosphate hydrolases"/>
    <property type="match status" value="1"/>
</dbReference>
<reference evidence="5" key="1">
    <citation type="submission" date="2021-08" db="EMBL/GenBank/DDBJ databases">
        <title>WGS assembly of Ceratopteris richardii.</title>
        <authorList>
            <person name="Marchant D.B."/>
            <person name="Chen G."/>
            <person name="Jenkins J."/>
            <person name="Shu S."/>
            <person name="Leebens-Mack J."/>
            <person name="Grimwood J."/>
            <person name="Schmutz J."/>
            <person name="Soltis P."/>
            <person name="Soltis D."/>
            <person name="Chen Z.-H."/>
        </authorList>
    </citation>
    <scope>NUCLEOTIDE SEQUENCE</scope>
    <source>
        <strain evidence="5">Whitten #5841</strain>
        <tissue evidence="5">Leaf</tissue>
    </source>
</reference>
<evidence type="ECO:0000259" key="3">
    <source>
        <dbReference type="Pfam" id="PF02374"/>
    </source>
</evidence>
<dbReference type="CDD" id="cd02035">
    <property type="entry name" value="ArsA"/>
    <property type="match status" value="1"/>
</dbReference>
<evidence type="ECO:0000256" key="1">
    <source>
        <dbReference type="ARBA" id="ARBA00011040"/>
    </source>
</evidence>
<evidence type="ECO:0000259" key="4">
    <source>
        <dbReference type="Pfam" id="PF17886"/>
    </source>
</evidence>
<dbReference type="Pfam" id="PF02374">
    <property type="entry name" value="ArsA_ATPase"/>
    <property type="match status" value="1"/>
</dbReference>
<keyword evidence="6" id="KW-1185">Reference proteome</keyword>
<accession>A0A8T2TF35</accession>
<evidence type="ECO:0000256" key="2">
    <source>
        <dbReference type="ARBA" id="ARBA00022528"/>
    </source>
</evidence>
<dbReference type="PANTHER" id="PTHR43868">
    <property type="entry name" value="OS02G0711200 PROTEIN"/>
    <property type="match status" value="1"/>
</dbReference>
<dbReference type="PANTHER" id="PTHR43868:SF1">
    <property type="entry name" value="P-LOOP CONTAINING NUCLEOSIDE TRIPHOSPHATE HYDROLASES SUPERFAMILY PROTEIN"/>
    <property type="match status" value="1"/>
</dbReference>
<sequence length="456" mass="49863">MEATRLQLGSMSLCTRETWPCWLHFKGACRKQTATQGYYRSRKHSVISAEQQNAVSRNTKLVTFLGKGGSGKTIASLLSAHHYASIGLRTCLVVQSQEPTVDYLLGGKVASSPISFCDGALDVVRLETTKLLLDPLAQLKKADAQLNFSQGALDEVVGEELSVLPGMDALLALGAMEQRIGFAVDFLKGQKADKSYDVVVYDGLSSEETLRLLGAAEKSRWYLQRARDLAEKTDTGRVTSPTILRLLETSVMQGSSGDNSGRTITELWDGADKVLERISQTFMDSRRFSCFLVMDPSSHLSVNAALRYWGCAAQAGLQVKGAFYAEIFASDQQTQAQAEKFSPLLVSSLPSVPIDMGTDWSLAISNLSTSTKVLLQKDTCNDIPLPVEYNAKAKTVHFFLPGFEKSEIRLSQWRGGSALLIEVGDQRRVVQLPLSMRGKVSGAKFEGKTLVVTMKP</sequence>
<comment type="caution">
    <text evidence="5">The sequence shown here is derived from an EMBL/GenBank/DDBJ whole genome shotgun (WGS) entry which is preliminary data.</text>
</comment>
<dbReference type="OMA" id="SWYVRRF"/>
<name>A0A8T2TF35_CERRI</name>
<keyword evidence="2" id="KW-0150">Chloroplast</keyword>
<dbReference type="InterPro" id="IPR040612">
    <property type="entry name" value="ArsA_HSP20-like"/>
</dbReference>
<gene>
    <name evidence="5" type="ORF">KP509_13G039000</name>
</gene>
<dbReference type="Proteomes" id="UP000825935">
    <property type="component" value="Chromosome 13"/>
</dbReference>
<dbReference type="Gene3D" id="2.60.40.790">
    <property type="match status" value="1"/>
</dbReference>
<protein>
    <submittedName>
        <fullName evidence="5">Uncharacterized protein</fullName>
    </submittedName>
</protein>
<keyword evidence="2" id="KW-0934">Plastid</keyword>
<dbReference type="SUPFAM" id="SSF52540">
    <property type="entry name" value="P-loop containing nucleoside triphosphate hydrolases"/>
    <property type="match status" value="1"/>
</dbReference>
<dbReference type="OrthoDB" id="1909609at2759"/>
<feature type="domain" description="ArsA/GET3 Anion-transporting ATPase-like" evidence="3">
    <location>
        <begin position="59"/>
        <end position="333"/>
    </location>
</feature>
<evidence type="ECO:0000313" key="6">
    <source>
        <dbReference type="Proteomes" id="UP000825935"/>
    </source>
</evidence>
<dbReference type="InterPro" id="IPR025723">
    <property type="entry name" value="ArsA/GET3_ATPase-like"/>
</dbReference>